<sequence length="196" mass="21644">ELGEEEEFLEEDGELEESAVGEEPEEAADGELEDEEDAVAQNLTYNAKDDVNDQVFEELHLGALGLEVQQTWNDFLKGAESREAAGEAIYAAVFDAAPSLQNLFKTPRAVMAMRFMNGLNQIIGSLTDPKAMKVVVETLAFQHLDLDVTIPRTVIFRDAIVDLLVVELGARYSKRAREGWSIMLNYVGGAYISSRG</sequence>
<keyword evidence="1" id="KW-0813">Transport</keyword>
<dbReference type="EMBL" id="CAUYUJ010015749">
    <property type="protein sequence ID" value="CAK0857698.1"/>
    <property type="molecule type" value="Genomic_DNA"/>
</dbReference>
<evidence type="ECO:0000313" key="5">
    <source>
        <dbReference type="Proteomes" id="UP001189429"/>
    </source>
</evidence>
<dbReference type="SUPFAM" id="SSF46458">
    <property type="entry name" value="Globin-like"/>
    <property type="match status" value="1"/>
</dbReference>
<organism evidence="4 5">
    <name type="scientific">Prorocentrum cordatum</name>
    <dbReference type="NCBI Taxonomy" id="2364126"/>
    <lineage>
        <taxon>Eukaryota</taxon>
        <taxon>Sar</taxon>
        <taxon>Alveolata</taxon>
        <taxon>Dinophyceae</taxon>
        <taxon>Prorocentrales</taxon>
        <taxon>Prorocentraceae</taxon>
        <taxon>Prorocentrum</taxon>
    </lineage>
</organism>
<keyword evidence="1" id="KW-0479">Metal-binding</keyword>
<evidence type="ECO:0000259" key="3">
    <source>
        <dbReference type="PROSITE" id="PS01033"/>
    </source>
</evidence>
<reference evidence="4" key="1">
    <citation type="submission" date="2023-10" db="EMBL/GenBank/DDBJ databases">
        <authorList>
            <person name="Chen Y."/>
            <person name="Shah S."/>
            <person name="Dougan E. K."/>
            <person name="Thang M."/>
            <person name="Chan C."/>
        </authorList>
    </citation>
    <scope>NUCLEOTIDE SEQUENCE [LARGE SCALE GENOMIC DNA]</scope>
</reference>
<dbReference type="InterPro" id="IPR009050">
    <property type="entry name" value="Globin-like_sf"/>
</dbReference>
<dbReference type="InterPro" id="IPR000971">
    <property type="entry name" value="Globin"/>
</dbReference>
<evidence type="ECO:0000256" key="2">
    <source>
        <dbReference type="SAM" id="MobiDB-lite"/>
    </source>
</evidence>
<dbReference type="Proteomes" id="UP001189429">
    <property type="component" value="Unassembled WGS sequence"/>
</dbReference>
<feature type="non-terminal residue" evidence="4">
    <location>
        <position position="1"/>
    </location>
</feature>
<feature type="domain" description="Globin" evidence="3">
    <location>
        <begin position="60"/>
        <end position="173"/>
    </location>
</feature>
<dbReference type="CDD" id="cd01040">
    <property type="entry name" value="Mb-like"/>
    <property type="match status" value="1"/>
</dbReference>
<name>A0ABN9UG00_9DINO</name>
<dbReference type="PROSITE" id="PS01033">
    <property type="entry name" value="GLOBIN"/>
    <property type="match status" value="1"/>
</dbReference>
<keyword evidence="5" id="KW-1185">Reference proteome</keyword>
<dbReference type="Gene3D" id="1.10.490.10">
    <property type="entry name" value="Globins"/>
    <property type="match status" value="1"/>
</dbReference>
<feature type="region of interest" description="Disordered" evidence="2">
    <location>
        <begin position="1"/>
        <end position="34"/>
    </location>
</feature>
<protein>
    <recommendedName>
        <fullName evidence="3">Globin domain-containing protein</fullName>
    </recommendedName>
</protein>
<evidence type="ECO:0000256" key="1">
    <source>
        <dbReference type="RuleBase" id="RU000356"/>
    </source>
</evidence>
<dbReference type="InterPro" id="IPR044399">
    <property type="entry name" value="Mb-like_M"/>
</dbReference>
<comment type="similarity">
    <text evidence="1">Belongs to the globin family.</text>
</comment>
<accession>A0ABN9UG00</accession>
<dbReference type="InterPro" id="IPR012292">
    <property type="entry name" value="Globin/Proto"/>
</dbReference>
<keyword evidence="1" id="KW-0349">Heme</keyword>
<proteinExistence type="inferred from homology"/>
<keyword evidence="1" id="KW-0408">Iron</keyword>
<comment type="caution">
    <text evidence="4">The sequence shown here is derived from an EMBL/GenBank/DDBJ whole genome shotgun (WGS) entry which is preliminary data.</text>
</comment>
<keyword evidence="1" id="KW-0561">Oxygen transport</keyword>
<dbReference type="Pfam" id="PF00042">
    <property type="entry name" value="Globin"/>
    <property type="match status" value="1"/>
</dbReference>
<gene>
    <name evidence="4" type="ORF">PCOR1329_LOCUS47718</name>
</gene>
<evidence type="ECO:0000313" key="4">
    <source>
        <dbReference type="EMBL" id="CAK0857698.1"/>
    </source>
</evidence>